<dbReference type="Pfam" id="PF13191">
    <property type="entry name" value="AAA_16"/>
    <property type="match status" value="1"/>
</dbReference>
<dbReference type="InterPro" id="IPR027417">
    <property type="entry name" value="P-loop_NTPase"/>
</dbReference>
<evidence type="ECO:0000259" key="5">
    <source>
        <dbReference type="PROSITE" id="PS50043"/>
    </source>
</evidence>
<feature type="domain" description="HTH luxR-type" evidence="5">
    <location>
        <begin position="1016"/>
        <end position="1081"/>
    </location>
</feature>
<feature type="compositionally biased region" description="Low complexity" evidence="4">
    <location>
        <begin position="91"/>
        <end position="106"/>
    </location>
</feature>
<feature type="compositionally biased region" description="Pro residues" evidence="4">
    <location>
        <begin position="488"/>
        <end position="497"/>
    </location>
</feature>
<keyword evidence="7" id="KW-1185">Reference proteome</keyword>
<feature type="region of interest" description="Disordered" evidence="4">
    <location>
        <begin position="73"/>
        <end position="106"/>
    </location>
</feature>
<evidence type="ECO:0000256" key="3">
    <source>
        <dbReference type="ARBA" id="ARBA00023163"/>
    </source>
</evidence>
<evidence type="ECO:0000256" key="4">
    <source>
        <dbReference type="SAM" id="MobiDB-lite"/>
    </source>
</evidence>
<dbReference type="Pfam" id="PF00196">
    <property type="entry name" value="GerE"/>
    <property type="match status" value="1"/>
</dbReference>
<reference evidence="6 7" key="1">
    <citation type="submission" date="2021-03" db="EMBL/GenBank/DDBJ databases">
        <authorList>
            <person name="Lee D.-H."/>
        </authorList>
    </citation>
    <scope>NUCLEOTIDE SEQUENCE [LARGE SCALE GENOMIC DNA]</scope>
    <source>
        <strain evidence="6 7">MMS20-R2-23</strain>
    </source>
</reference>
<dbReference type="SUPFAM" id="SSF52540">
    <property type="entry name" value="P-loop containing nucleoside triphosphate hydrolases"/>
    <property type="match status" value="1"/>
</dbReference>
<comment type="caution">
    <text evidence="6">The sequence shown here is derived from an EMBL/GenBank/DDBJ whole genome shotgun (WGS) entry which is preliminary data.</text>
</comment>
<evidence type="ECO:0000313" key="6">
    <source>
        <dbReference type="EMBL" id="MBO4163328.1"/>
    </source>
</evidence>
<dbReference type="PROSITE" id="PS50043">
    <property type="entry name" value="HTH_LUXR_2"/>
    <property type="match status" value="1"/>
</dbReference>
<proteinExistence type="predicted"/>
<dbReference type="SUPFAM" id="SSF46894">
    <property type="entry name" value="C-terminal effector domain of the bipartite response regulators"/>
    <property type="match status" value="1"/>
</dbReference>
<organism evidence="6 7">
    <name type="scientific">Micromonospora antibiotica</name>
    <dbReference type="NCBI Taxonomy" id="2807623"/>
    <lineage>
        <taxon>Bacteria</taxon>
        <taxon>Bacillati</taxon>
        <taxon>Actinomycetota</taxon>
        <taxon>Actinomycetes</taxon>
        <taxon>Micromonosporales</taxon>
        <taxon>Micromonosporaceae</taxon>
        <taxon>Micromonospora</taxon>
    </lineage>
</organism>
<dbReference type="PANTHER" id="PTHR44688:SF16">
    <property type="entry name" value="DNA-BINDING TRANSCRIPTIONAL ACTIVATOR DEVR_DOSR"/>
    <property type="match status" value="1"/>
</dbReference>
<dbReference type="InterPro" id="IPR059106">
    <property type="entry name" value="WHD_MalT"/>
</dbReference>
<keyword evidence="1" id="KW-0805">Transcription regulation</keyword>
<dbReference type="InterPro" id="IPR036388">
    <property type="entry name" value="WH-like_DNA-bd_sf"/>
</dbReference>
<protein>
    <submittedName>
        <fullName evidence="6">AAA family ATPase</fullName>
    </submittedName>
</protein>
<evidence type="ECO:0000313" key="7">
    <source>
        <dbReference type="Proteomes" id="UP000671399"/>
    </source>
</evidence>
<dbReference type="PANTHER" id="PTHR44688">
    <property type="entry name" value="DNA-BINDING TRANSCRIPTIONAL ACTIVATOR DEVR_DOSR"/>
    <property type="match status" value="1"/>
</dbReference>
<sequence>MLWRPRLSARLDAGAAGTLTLVRAAAGWGKTTILTAWARAADEDPPAWVQVEAGDSGERLWAYFTAALRGTAEPPPHARPAALPGAPPAGRPGASAAQPSAAQPSVVPVRSEQLEVLAATLAARERPVRLVVDDLHRVTDPAVLTGLEFLLRHADGRLRLIAAARTDLPPALHRLRLAGDLTEIGPDELAFTTDEVADLLVAHGVPLPAAAVARLRDRTGGWPAGLRFAALAARGQADPQRWAARFGGDHPDVAAYLRAEVLGQLPPPAWEVLRRCAVGPAVRADLADALTGRTDAGQLLAGLARDGGFLHRDDSDPPWYRPHPLLADLLREELADLADGERAELHGRAADWHTDHDRPAEALRHALTAGQWDRATGLLLTHWPELLPYDRGTPDVAPPAPPPAEAVHRDPELALAAGTERAYAGDREAATARLRDAVAAARTLPAPRRDRFHRLALALELTLARLAGDHPGVRRAAARLLATVTGPALPPPPPPCRPDVTPTHRPSAVGDHPEAVAPTGDDPRTGEDVDVLAVAGTALGLVELAEGELRSAGAWFTRALAAARQAGRPRTELVDATRTALLLALAGELAPAEETAHAALVMPPCQGWSSRVDCGYAHLALALVALHRDQPTEATAELAAAGAAMPGEASGAGGTPSGTPTADAAFGALPAPVGFGAASARVGAGAAAAPGGAGAAFGAAAAPGGAGVGVGAASAPGGAGVAFGAASAPIMVGVASGGGTVGAVVALCRATLLRDAGEPAAAIEVVRRARDELTGARTLPGAALTGDGALTGGGVSTGGGVWGGGLTGGGESAGDVGPAGVGVWDVGPAGVGGVAGDGVWGGGLAGGGGLADRLLALEADLRGEQGDLDTARRLLAERSREPDPDPVLGLALARVELRAGDVRAAGHALPDWDAPDAAGWPLSVRLATGVLDAVLARRSGDERRAGRLLERVLDLSGRHGYRRVFTRAEPEVRDLLAAHLDSGTAHWPAVSDLVRDAEQPTEHGPGDPQWGPGGPERALTEPLTERELTILRYLQSILSNVEIAGELSLSVNTVKTHVRNIYRKLDATRRREAVRRARSLRLL</sequence>
<dbReference type="Pfam" id="PF25873">
    <property type="entry name" value="WHD_MalT"/>
    <property type="match status" value="1"/>
</dbReference>
<evidence type="ECO:0000256" key="1">
    <source>
        <dbReference type="ARBA" id="ARBA00023015"/>
    </source>
</evidence>
<dbReference type="InterPro" id="IPR000792">
    <property type="entry name" value="Tscrpt_reg_LuxR_C"/>
</dbReference>
<dbReference type="CDD" id="cd06170">
    <property type="entry name" value="LuxR_C_like"/>
    <property type="match status" value="1"/>
</dbReference>
<keyword evidence="2" id="KW-0238">DNA-binding</keyword>
<dbReference type="InterPro" id="IPR016032">
    <property type="entry name" value="Sig_transdc_resp-reg_C-effctor"/>
</dbReference>
<dbReference type="Proteomes" id="UP000671399">
    <property type="component" value="Unassembled WGS sequence"/>
</dbReference>
<feature type="region of interest" description="Disordered" evidence="4">
    <location>
        <begin position="996"/>
        <end position="1019"/>
    </location>
</feature>
<dbReference type="InterPro" id="IPR011990">
    <property type="entry name" value="TPR-like_helical_dom_sf"/>
</dbReference>
<dbReference type="SMART" id="SM00421">
    <property type="entry name" value="HTH_LUXR"/>
    <property type="match status" value="1"/>
</dbReference>
<feature type="compositionally biased region" description="Basic and acidic residues" evidence="4">
    <location>
        <begin position="996"/>
        <end position="1005"/>
    </location>
</feature>
<evidence type="ECO:0000256" key="2">
    <source>
        <dbReference type="ARBA" id="ARBA00023125"/>
    </source>
</evidence>
<dbReference type="PRINTS" id="PR00038">
    <property type="entry name" value="HTHLUXR"/>
</dbReference>
<gene>
    <name evidence="6" type="ORF">JQN83_21285</name>
</gene>
<name>A0ABS3VCH0_9ACTN</name>
<keyword evidence="3" id="KW-0804">Transcription</keyword>
<dbReference type="InterPro" id="IPR041664">
    <property type="entry name" value="AAA_16"/>
</dbReference>
<dbReference type="EMBL" id="JAGFWR010000013">
    <property type="protein sequence ID" value="MBO4163328.1"/>
    <property type="molecule type" value="Genomic_DNA"/>
</dbReference>
<accession>A0ABS3VCH0</accession>
<dbReference type="Gene3D" id="1.25.40.10">
    <property type="entry name" value="Tetratricopeptide repeat domain"/>
    <property type="match status" value="1"/>
</dbReference>
<dbReference type="Gene3D" id="1.10.10.10">
    <property type="entry name" value="Winged helix-like DNA-binding domain superfamily/Winged helix DNA-binding domain"/>
    <property type="match status" value="1"/>
</dbReference>
<feature type="region of interest" description="Disordered" evidence="4">
    <location>
        <begin position="484"/>
        <end position="524"/>
    </location>
</feature>